<dbReference type="GO" id="GO:0000160">
    <property type="term" value="P:phosphorelay signal transduction system"/>
    <property type="evidence" value="ECO:0007669"/>
    <property type="project" value="InterPro"/>
</dbReference>
<gene>
    <name evidence="4" type="primary">cheV2</name>
    <name evidence="4" type="ORF">SUTH_00903</name>
</gene>
<dbReference type="InterPro" id="IPR001789">
    <property type="entry name" value="Sig_transdc_resp-reg_receiver"/>
</dbReference>
<evidence type="ECO:0000259" key="3">
    <source>
        <dbReference type="PROSITE" id="PS50851"/>
    </source>
</evidence>
<dbReference type="InterPro" id="IPR011006">
    <property type="entry name" value="CheY-like_superfamily"/>
</dbReference>
<dbReference type="SMART" id="SM00448">
    <property type="entry name" value="REC"/>
    <property type="match status" value="1"/>
</dbReference>
<dbReference type="InterPro" id="IPR002545">
    <property type="entry name" value="CheW-lke_dom"/>
</dbReference>
<organism evidence="4 5">
    <name type="scientific">Sulfuritalea hydrogenivorans sk43H</name>
    <dbReference type="NCBI Taxonomy" id="1223802"/>
    <lineage>
        <taxon>Bacteria</taxon>
        <taxon>Pseudomonadati</taxon>
        <taxon>Pseudomonadota</taxon>
        <taxon>Betaproteobacteria</taxon>
        <taxon>Nitrosomonadales</taxon>
        <taxon>Sterolibacteriaceae</taxon>
        <taxon>Sulfuritalea</taxon>
    </lineage>
</organism>
<dbReference type="PROSITE" id="PS50110">
    <property type="entry name" value="RESPONSE_REGULATORY"/>
    <property type="match status" value="1"/>
</dbReference>
<dbReference type="CDD" id="cd00588">
    <property type="entry name" value="CheW_like"/>
    <property type="match status" value="1"/>
</dbReference>
<keyword evidence="5" id="KW-1185">Reference proteome</keyword>
<protein>
    <submittedName>
        <fullName evidence="4">Chemotaxis protein CheV-like</fullName>
    </submittedName>
</protein>
<dbReference type="Proteomes" id="UP000031637">
    <property type="component" value="Chromosome"/>
</dbReference>
<evidence type="ECO:0000313" key="4">
    <source>
        <dbReference type="EMBL" id="BAO28709.1"/>
    </source>
</evidence>
<dbReference type="Gene3D" id="2.30.30.40">
    <property type="entry name" value="SH3 Domains"/>
    <property type="match status" value="1"/>
</dbReference>
<name>W0SBV9_9PROT</name>
<evidence type="ECO:0000256" key="1">
    <source>
        <dbReference type="PROSITE-ProRule" id="PRU00169"/>
    </source>
</evidence>
<evidence type="ECO:0000313" key="5">
    <source>
        <dbReference type="Proteomes" id="UP000031637"/>
    </source>
</evidence>
<dbReference type="PANTHER" id="PTHR47233">
    <property type="entry name" value="CHEMOTAXIS PROTEIN CHEV"/>
    <property type="match status" value="1"/>
</dbReference>
<dbReference type="Pfam" id="PF01584">
    <property type="entry name" value="CheW"/>
    <property type="match status" value="1"/>
</dbReference>
<dbReference type="Gene3D" id="2.40.50.180">
    <property type="entry name" value="CheA-289, Domain 4"/>
    <property type="match status" value="1"/>
</dbReference>
<dbReference type="InterPro" id="IPR024181">
    <property type="entry name" value="Chemotax_regulator_CheV"/>
</dbReference>
<sequence>MFAMNSTQTYAGTNSNGNSLLENVDARTKLAGSNRMEILLFSLGTHETFGINVFKVREVSQTPSITKAPNMPGGVEGLISLRGNVIPVLSLSKVMNLADAPTTRGGSMMVTEYSKRTLGFLVHGVDRIIRVEWDKVRAPDSVTTGSHAYITAITELPNGKLVSIVDVEQIMANTFGEAVIGQIERVHDAENMNVFFVDDSAIARKKIAEVLDKLGVKHKHAQNGLEAWTRLSGMAAHAQQTGQSLRDEVNLILVDAEMPEMDGYVLTKNIKSDARFTGIPVVMHSSLSSEANRAMGKSVGVDAYVAKFDADALAETMRPMLIKSARD</sequence>
<dbReference type="STRING" id="1223802.SUTH_00903"/>
<keyword evidence="1" id="KW-0597">Phosphoprotein</keyword>
<dbReference type="AlphaFoldDB" id="W0SBV9"/>
<dbReference type="PROSITE" id="PS50851">
    <property type="entry name" value="CHEW"/>
    <property type="match status" value="1"/>
</dbReference>
<dbReference type="SUPFAM" id="SSF50341">
    <property type="entry name" value="CheW-like"/>
    <property type="match status" value="1"/>
</dbReference>
<feature type="modified residue" description="4-aspartylphosphate" evidence="1">
    <location>
        <position position="255"/>
    </location>
</feature>
<dbReference type="SUPFAM" id="SSF52172">
    <property type="entry name" value="CheY-like"/>
    <property type="match status" value="1"/>
</dbReference>
<dbReference type="Gene3D" id="3.40.50.2300">
    <property type="match status" value="1"/>
</dbReference>
<proteinExistence type="predicted"/>
<evidence type="ECO:0000259" key="2">
    <source>
        <dbReference type="PROSITE" id="PS50110"/>
    </source>
</evidence>
<dbReference type="HOGENOM" id="CLU_048995_0_0_4"/>
<dbReference type="EMBL" id="AP012547">
    <property type="protein sequence ID" value="BAO28709.1"/>
    <property type="molecule type" value="Genomic_DNA"/>
</dbReference>
<dbReference type="KEGG" id="shd:SUTH_00903"/>
<dbReference type="Pfam" id="PF00072">
    <property type="entry name" value="Response_reg"/>
    <property type="match status" value="1"/>
</dbReference>
<feature type="domain" description="CheW-like" evidence="3">
    <location>
        <begin position="35"/>
        <end position="176"/>
    </location>
</feature>
<dbReference type="PIRSF" id="PIRSF002867">
    <property type="entry name" value="CheV"/>
    <property type="match status" value="1"/>
</dbReference>
<reference evidence="4 5" key="1">
    <citation type="journal article" date="2014" name="Syst. Appl. Microbiol.">
        <title>Complete genomes of freshwater sulfur oxidizers Sulfuricella denitrificans skB26 and Sulfuritalea hydrogenivorans sk43H: genetic insights into the sulfur oxidation pathway of betaproteobacteria.</title>
        <authorList>
            <person name="Watanabe T."/>
            <person name="Kojima H."/>
            <person name="Fukui M."/>
        </authorList>
    </citation>
    <scope>NUCLEOTIDE SEQUENCE [LARGE SCALE GENOMIC DNA]</scope>
    <source>
        <strain evidence="4">DSM22779</strain>
    </source>
</reference>
<dbReference type="GO" id="GO:0006935">
    <property type="term" value="P:chemotaxis"/>
    <property type="evidence" value="ECO:0007669"/>
    <property type="project" value="InterPro"/>
</dbReference>
<dbReference type="PANTHER" id="PTHR47233:SF4">
    <property type="entry name" value="CHEMOTAXIS SIGNAL TRANSDUCTION PROTEIN"/>
    <property type="match status" value="1"/>
</dbReference>
<dbReference type="InterPro" id="IPR036061">
    <property type="entry name" value="CheW-like_dom_sf"/>
</dbReference>
<feature type="domain" description="Response regulatory" evidence="2">
    <location>
        <begin position="193"/>
        <end position="322"/>
    </location>
</feature>
<dbReference type="SMART" id="SM00260">
    <property type="entry name" value="CheW"/>
    <property type="match status" value="1"/>
</dbReference>
<accession>W0SBV9</accession>